<reference evidence="8 9" key="1">
    <citation type="submission" date="2023-09" db="EMBL/GenBank/DDBJ databases">
        <authorList>
            <person name="Wang M."/>
        </authorList>
    </citation>
    <scope>NUCLEOTIDE SEQUENCE [LARGE SCALE GENOMIC DNA]</scope>
    <source>
        <strain evidence="8">GT-2023</strain>
        <tissue evidence="8">Liver</tissue>
    </source>
</reference>
<keyword evidence="2 5" id="KW-0863">Zinc-finger</keyword>
<gene>
    <name evidence="8" type="ORF">QQF64_035824</name>
</gene>
<accession>A0ABR3NHK7</accession>
<feature type="domain" description="THAP-type" evidence="7">
    <location>
        <begin position="1"/>
        <end position="93"/>
    </location>
</feature>
<comment type="caution">
    <text evidence="8">The sequence shown here is derived from an EMBL/GenBank/DDBJ whole genome shotgun (WGS) entry which is preliminary data.</text>
</comment>
<evidence type="ECO:0000256" key="5">
    <source>
        <dbReference type="PROSITE-ProRule" id="PRU00309"/>
    </source>
</evidence>
<evidence type="ECO:0000256" key="3">
    <source>
        <dbReference type="ARBA" id="ARBA00022833"/>
    </source>
</evidence>
<dbReference type="SUPFAM" id="SSF57716">
    <property type="entry name" value="Glucocorticoid receptor-like (DNA-binding domain)"/>
    <property type="match status" value="1"/>
</dbReference>
<protein>
    <recommendedName>
        <fullName evidence="7">THAP-type domain-containing protein</fullName>
    </recommendedName>
</protein>
<name>A0ABR3NHK7_9TELE</name>
<keyword evidence="1" id="KW-0479">Metal-binding</keyword>
<evidence type="ECO:0000313" key="8">
    <source>
        <dbReference type="EMBL" id="KAL1276201.1"/>
    </source>
</evidence>
<keyword evidence="4 5" id="KW-0238">DNA-binding</keyword>
<keyword evidence="3" id="KW-0862">Zinc</keyword>
<organism evidence="8 9">
    <name type="scientific">Cirrhinus molitorella</name>
    <name type="common">mud carp</name>
    <dbReference type="NCBI Taxonomy" id="172907"/>
    <lineage>
        <taxon>Eukaryota</taxon>
        <taxon>Metazoa</taxon>
        <taxon>Chordata</taxon>
        <taxon>Craniata</taxon>
        <taxon>Vertebrata</taxon>
        <taxon>Euteleostomi</taxon>
        <taxon>Actinopterygii</taxon>
        <taxon>Neopterygii</taxon>
        <taxon>Teleostei</taxon>
        <taxon>Ostariophysi</taxon>
        <taxon>Cypriniformes</taxon>
        <taxon>Cyprinidae</taxon>
        <taxon>Labeoninae</taxon>
        <taxon>Labeonini</taxon>
        <taxon>Cirrhinus</taxon>
    </lineage>
</organism>
<evidence type="ECO:0000259" key="7">
    <source>
        <dbReference type="PROSITE" id="PS50950"/>
    </source>
</evidence>
<evidence type="ECO:0000313" key="9">
    <source>
        <dbReference type="Proteomes" id="UP001558613"/>
    </source>
</evidence>
<dbReference type="InterPro" id="IPR006612">
    <property type="entry name" value="THAP_Znf"/>
</dbReference>
<feature type="region of interest" description="Disordered" evidence="6">
    <location>
        <begin position="204"/>
        <end position="234"/>
    </location>
</feature>
<evidence type="ECO:0000256" key="2">
    <source>
        <dbReference type="ARBA" id="ARBA00022771"/>
    </source>
</evidence>
<sequence length="610" mass="69520">MVHVCSYPGCFNRNKPQRKGLPGTKIHSFHSFPLNHPEQLKLWLLTLRLDIDTPPHAVKFKKVCSDHFSDDDFKPFHPGKPHMLKASAVPNAYLQQPEVKKLNDDELEVQGAGVFLANVPQSTPVKQPDFGPVSTTRQFADGKSALRLLLTSPESVGKRIKPSTSGTYYARPAIHPHQSHPVSNQEVTEEQSVENLELDVSMLSIDPPSENKDLSFQPLSSTSTSDPSTEDEEFINEEYEEQQKASINDLKLQTELHSPVHMSGDGRSDSLGFSAKYNTYSLMDDMTDKIVHFELVQVTEASSSVAMEPVGFKRAVNTLQQHGITVDVLTTDRSPSIRKIMRVEYPQIHHEFDIWHVVKGLSKKLCSMSRYKGNKELQPWIRSICNHLWYCCATCGGDPDELIKTWKSIMFHITGVHSWTEEGTLRKCGHEELTAEQQHRKKWLGNDSHAFHTLQTLVLDKGLIKDLRQMALFKHTGQLEVFHSVLLKYCSKNLHFHYESMVARTQLAILDHNENVGRQQAKTSSGTLRYNVVFPKHTKEWVAKKIYEKTTQNFRQTLLGKVLKRRLDTTVAYKDHVSHLSHRPLPQNIATQPRPDKRDVIAKRLSRFGH</sequence>
<evidence type="ECO:0000256" key="1">
    <source>
        <dbReference type="ARBA" id="ARBA00022723"/>
    </source>
</evidence>
<feature type="region of interest" description="Disordered" evidence="6">
    <location>
        <begin position="157"/>
        <end position="191"/>
    </location>
</feature>
<evidence type="ECO:0000256" key="4">
    <source>
        <dbReference type="ARBA" id="ARBA00023125"/>
    </source>
</evidence>
<evidence type="ECO:0000256" key="6">
    <source>
        <dbReference type="SAM" id="MobiDB-lite"/>
    </source>
</evidence>
<keyword evidence="9" id="KW-1185">Reference proteome</keyword>
<dbReference type="Pfam" id="PF05485">
    <property type="entry name" value="THAP"/>
    <property type="match status" value="1"/>
</dbReference>
<dbReference type="PROSITE" id="PS50950">
    <property type="entry name" value="ZF_THAP"/>
    <property type="match status" value="1"/>
</dbReference>
<proteinExistence type="predicted"/>
<dbReference type="SMART" id="SM00692">
    <property type="entry name" value="DM3"/>
    <property type="match status" value="1"/>
</dbReference>
<dbReference type="SMART" id="SM00980">
    <property type="entry name" value="THAP"/>
    <property type="match status" value="1"/>
</dbReference>
<dbReference type="EMBL" id="JAYMGO010000004">
    <property type="protein sequence ID" value="KAL1276201.1"/>
    <property type="molecule type" value="Genomic_DNA"/>
</dbReference>
<dbReference type="PANTHER" id="PTHR31751">
    <property type="entry name" value="SI:CH211-108C17.2-RELATED-RELATED"/>
    <property type="match status" value="1"/>
</dbReference>
<dbReference type="Proteomes" id="UP001558613">
    <property type="component" value="Unassembled WGS sequence"/>
</dbReference>
<dbReference type="PANTHER" id="PTHR31751:SF42">
    <property type="entry name" value="PROTEIN CBG10204"/>
    <property type="match status" value="1"/>
</dbReference>